<dbReference type="Pfam" id="PF00076">
    <property type="entry name" value="RRM_1"/>
    <property type="match status" value="1"/>
</dbReference>
<dbReference type="EMBL" id="CDMZ01001498">
    <property type="protein sequence ID" value="CEM33480.1"/>
    <property type="molecule type" value="Genomic_DNA"/>
</dbReference>
<dbReference type="PANTHER" id="PTHR23139">
    <property type="entry name" value="RNA-BINDING PROTEIN"/>
    <property type="match status" value="1"/>
</dbReference>
<reference evidence="7" key="1">
    <citation type="submission" date="2014-11" db="EMBL/GenBank/DDBJ databases">
        <authorList>
            <person name="Otto D Thomas"/>
            <person name="Naeem Raeece"/>
        </authorList>
    </citation>
    <scope>NUCLEOTIDE SEQUENCE</scope>
</reference>
<organism evidence="7">
    <name type="scientific">Chromera velia CCMP2878</name>
    <dbReference type="NCBI Taxonomy" id="1169474"/>
    <lineage>
        <taxon>Eukaryota</taxon>
        <taxon>Sar</taxon>
        <taxon>Alveolata</taxon>
        <taxon>Colpodellida</taxon>
        <taxon>Chromeraceae</taxon>
        <taxon>Chromera</taxon>
    </lineage>
</organism>
<dbReference type="InterPro" id="IPR000504">
    <property type="entry name" value="RRM_dom"/>
</dbReference>
<dbReference type="PROSITE" id="PS50102">
    <property type="entry name" value="RRM"/>
    <property type="match status" value="2"/>
</dbReference>
<protein>
    <recommendedName>
        <fullName evidence="6">RRM domain-containing protein</fullName>
    </recommendedName>
</protein>
<gene>
    <name evidence="7" type="ORF">Cvel_23160</name>
</gene>
<evidence type="ECO:0000256" key="1">
    <source>
        <dbReference type="ARBA" id="ARBA00022664"/>
    </source>
</evidence>
<dbReference type="InterPro" id="IPR035979">
    <property type="entry name" value="RBD_domain_sf"/>
</dbReference>
<feature type="region of interest" description="Disordered" evidence="5">
    <location>
        <begin position="1"/>
        <end position="25"/>
    </location>
</feature>
<dbReference type="VEuPathDB" id="CryptoDB:Cvel_23160"/>
<dbReference type="Gene3D" id="3.30.70.330">
    <property type="match status" value="2"/>
</dbReference>
<feature type="region of interest" description="Disordered" evidence="5">
    <location>
        <begin position="658"/>
        <end position="796"/>
    </location>
</feature>
<dbReference type="GO" id="GO:0003723">
    <property type="term" value="F:RNA binding"/>
    <property type="evidence" value="ECO:0007669"/>
    <property type="project" value="UniProtKB-UniRule"/>
</dbReference>
<feature type="domain" description="RRM" evidence="6">
    <location>
        <begin position="411"/>
        <end position="490"/>
    </location>
</feature>
<evidence type="ECO:0000259" key="6">
    <source>
        <dbReference type="PROSITE" id="PS50102"/>
    </source>
</evidence>
<dbReference type="GO" id="GO:0006397">
    <property type="term" value="P:mRNA processing"/>
    <property type="evidence" value="ECO:0007669"/>
    <property type="project" value="UniProtKB-KW"/>
</dbReference>
<feature type="compositionally biased region" description="Gly residues" evidence="5">
    <location>
        <begin position="771"/>
        <end position="786"/>
    </location>
</feature>
<feature type="compositionally biased region" description="Low complexity" evidence="5">
    <location>
        <begin position="678"/>
        <end position="688"/>
    </location>
</feature>
<evidence type="ECO:0000313" key="7">
    <source>
        <dbReference type="EMBL" id="CEM33480.1"/>
    </source>
</evidence>
<dbReference type="SUPFAM" id="SSF54928">
    <property type="entry name" value="RNA-binding domain, RBD"/>
    <property type="match status" value="2"/>
</dbReference>
<accession>A0A0G4GS89</accession>
<keyword evidence="2 4" id="KW-0694">RNA-binding</keyword>
<evidence type="ECO:0000256" key="2">
    <source>
        <dbReference type="ARBA" id="ARBA00022884"/>
    </source>
</evidence>
<evidence type="ECO:0000256" key="4">
    <source>
        <dbReference type="PROSITE-ProRule" id="PRU00176"/>
    </source>
</evidence>
<feature type="compositionally biased region" description="Basic and acidic residues" evidence="5">
    <location>
        <begin position="694"/>
        <end position="703"/>
    </location>
</feature>
<evidence type="ECO:0000256" key="5">
    <source>
        <dbReference type="SAM" id="MobiDB-lite"/>
    </source>
</evidence>
<feature type="domain" description="RRM" evidence="6">
    <location>
        <begin position="266"/>
        <end position="348"/>
    </location>
</feature>
<dbReference type="GO" id="GO:0008380">
    <property type="term" value="P:RNA splicing"/>
    <property type="evidence" value="ECO:0007669"/>
    <property type="project" value="UniProtKB-KW"/>
</dbReference>
<evidence type="ECO:0000256" key="3">
    <source>
        <dbReference type="ARBA" id="ARBA00023187"/>
    </source>
</evidence>
<dbReference type="InterPro" id="IPR012677">
    <property type="entry name" value="Nucleotide-bd_a/b_plait_sf"/>
</dbReference>
<keyword evidence="1" id="KW-0507">mRNA processing</keyword>
<name>A0A0G4GS89_9ALVE</name>
<proteinExistence type="predicted"/>
<feature type="compositionally biased region" description="Low complexity" evidence="5">
    <location>
        <begin position="725"/>
        <end position="750"/>
    </location>
</feature>
<dbReference type="AlphaFoldDB" id="A0A0G4GS89"/>
<keyword evidence="3" id="KW-0508">mRNA splicing</keyword>
<sequence>MKRSNDVAGLGQSPESQKARLDAAAASLGPMGSALNAIRPQTSPTTTAQAPVTAAAGIGGVASASAQPPLQTTTAAALPANVLAALSQMPGISLQGQGHTAATAPAAAAQAAPLLQTPASQLVGTSGVIPSAVGASGVQLQSPQQQLQLLLALQQAQAFQLQQAQQIQQAQQTAALLSALQGGGGLQGLLAGAGAGVLGGGAAAPAGAAGVLAGALGGVQMQTGGLNADVALAIQKAQLLAQGGSAGGSATSLPGPPSDPVSKHARKVYVGAIPPHTTDLLLRNFFNQTLRQLLPNAQEGDFVVSTFVAGERKYAFVEFRSIEEANFVLNLDGLNFLGNVIKMRRPQDYNGELGGAQFKQEWDKKGGRDGSALRGSQFEALIDNYPWMTPAGATSGMALSMISSNVEDGPEKIFIGGLPHSLEEKDIVALLQAIAPLKAFHLVKDRDGGGTSKGFAFCQFREPKFTEVAVEKLNGLELGDRKLTVRRAMRHTEHKAAAAAGGSLTPGGMGQVGGLSAGSSSSSISLVQSLMAGGGAGAAGSSLLDSGGSGRDGGGSSIGRISTVVRVLGIAKVEALCDPTEESQAKQRGLGFVNALLHAAGHPARALSAEVKKVVDGSQLGPEAALLFTFGSTQDAVKAVAILRNKSYEGKALRVAFAESPQGASTTESAVPAQGETSSSSAPSSRPAGDAGETEDKEKEKEAPSASVNGDATASPSAPPEAKAEATLSAAGSGTETVSASSSATTVTTAEPPPASLQEEDKPQGEAAQGKEGGVVLEGGEGGVTSKGGNEREPGE</sequence>
<dbReference type="SMART" id="SM00360">
    <property type="entry name" value="RRM"/>
    <property type="match status" value="2"/>
</dbReference>